<accession>A0A1J4RPD1</accession>
<dbReference type="InterPro" id="IPR036412">
    <property type="entry name" value="HAD-like_sf"/>
</dbReference>
<dbReference type="EMBL" id="MNUJ01000057">
    <property type="protein sequence ID" value="OIN88904.1"/>
    <property type="molecule type" value="Genomic_DNA"/>
</dbReference>
<reference evidence="1 2" key="1">
    <citation type="journal article" date="2016" name="Environ. Microbiol.">
        <title>Genomic resolution of a cold subsurface aquifer community provides metabolic insights for novel microbes adapted to high CO concentrations.</title>
        <authorList>
            <person name="Probst A.J."/>
            <person name="Castelle C.J."/>
            <person name="Singh A."/>
            <person name="Brown C.T."/>
            <person name="Anantharaman K."/>
            <person name="Sharon I."/>
            <person name="Hug L.A."/>
            <person name="Burstein D."/>
            <person name="Emerson J.B."/>
            <person name="Thomas B.C."/>
            <person name="Banfield J.F."/>
        </authorList>
    </citation>
    <scope>NUCLEOTIDE SEQUENCE [LARGE SCALE GENOMIC DNA]</scope>
    <source>
        <strain evidence="1">CG1_02_42_45</strain>
    </source>
</reference>
<dbReference type="AlphaFoldDB" id="A0A1J4RPD1"/>
<evidence type="ECO:0000313" key="1">
    <source>
        <dbReference type="EMBL" id="OIN88904.1"/>
    </source>
</evidence>
<evidence type="ECO:0008006" key="3">
    <source>
        <dbReference type="Google" id="ProtNLM"/>
    </source>
</evidence>
<dbReference type="InterPro" id="IPR023214">
    <property type="entry name" value="HAD_sf"/>
</dbReference>
<comment type="caution">
    <text evidence="1">The sequence shown here is derived from an EMBL/GenBank/DDBJ whole genome shotgun (WGS) entry which is preliminary data.</text>
</comment>
<evidence type="ECO:0000313" key="2">
    <source>
        <dbReference type="Proteomes" id="UP000182753"/>
    </source>
</evidence>
<dbReference type="Proteomes" id="UP000182753">
    <property type="component" value="Unassembled WGS sequence"/>
</dbReference>
<sequence length="206" mass="23917">MKLFIDFDGVLFDSQKFRSDLISQIEKSGFSKQEVGDSYNAECLDGNYLPADHLARLEKIRQFNVRLSQARIESLLTSAKKYLFPDIESSLKVISKLPNYQVEMISLGHPKFQPRKIKKTSVSKYFQKLHFTPIPKAEYLKKIVKQKEKFMIVDDRGDALEEIVKEFPRAIAIEMRREKNIHDPAERLSHFSGPKITSLKQLIEIL</sequence>
<dbReference type="Gene3D" id="3.40.50.1000">
    <property type="entry name" value="HAD superfamily/HAD-like"/>
    <property type="match status" value="1"/>
</dbReference>
<dbReference type="SUPFAM" id="SSF56784">
    <property type="entry name" value="HAD-like"/>
    <property type="match status" value="1"/>
</dbReference>
<organism evidence="1 2">
    <name type="scientific">Candidatus Berkelbacteria bacterium CG1_02_42_45</name>
    <dbReference type="NCBI Taxonomy" id="1805036"/>
    <lineage>
        <taxon>Bacteria</taxon>
        <taxon>Candidatus Berkelbacteria</taxon>
    </lineage>
</organism>
<name>A0A1J4RPD1_9BACT</name>
<protein>
    <recommendedName>
        <fullName evidence="3">FCP1 homology domain-containing protein</fullName>
    </recommendedName>
</protein>
<proteinExistence type="predicted"/>
<gene>
    <name evidence="1" type="ORF">AUJ40_02935</name>
</gene>